<evidence type="ECO:0000256" key="1">
    <source>
        <dbReference type="SAM" id="Phobius"/>
    </source>
</evidence>
<keyword evidence="3" id="KW-1185">Reference proteome</keyword>
<keyword evidence="1" id="KW-0812">Transmembrane</keyword>
<keyword evidence="1" id="KW-0472">Membrane</keyword>
<dbReference type="EMBL" id="JBHULU010000021">
    <property type="protein sequence ID" value="MFD2515495.1"/>
    <property type="molecule type" value="Genomic_DNA"/>
</dbReference>
<proteinExistence type="predicted"/>
<accession>A0ABW5ITZ3</accession>
<feature type="transmembrane region" description="Helical" evidence="1">
    <location>
        <begin position="33"/>
        <end position="51"/>
    </location>
</feature>
<gene>
    <name evidence="2" type="ORF">ACFSRY_16600</name>
</gene>
<dbReference type="Proteomes" id="UP001597544">
    <property type="component" value="Unassembled WGS sequence"/>
</dbReference>
<evidence type="ECO:0008006" key="4">
    <source>
        <dbReference type="Google" id="ProtNLM"/>
    </source>
</evidence>
<keyword evidence="1" id="KW-1133">Transmembrane helix</keyword>
<feature type="transmembrane region" description="Helical" evidence="1">
    <location>
        <begin position="58"/>
        <end position="78"/>
    </location>
</feature>
<name>A0ABW5ITZ3_9BACT</name>
<protein>
    <recommendedName>
        <fullName evidence="4">Transmembrane protein</fullName>
    </recommendedName>
</protein>
<evidence type="ECO:0000313" key="3">
    <source>
        <dbReference type="Proteomes" id="UP001597544"/>
    </source>
</evidence>
<comment type="caution">
    <text evidence="2">The sequence shown here is derived from an EMBL/GenBank/DDBJ whole genome shotgun (WGS) entry which is preliminary data.</text>
</comment>
<organism evidence="2 3">
    <name type="scientific">Pontibacter locisalis</name>
    <dbReference type="NCBI Taxonomy" id="1719035"/>
    <lineage>
        <taxon>Bacteria</taxon>
        <taxon>Pseudomonadati</taxon>
        <taxon>Bacteroidota</taxon>
        <taxon>Cytophagia</taxon>
        <taxon>Cytophagales</taxon>
        <taxon>Hymenobacteraceae</taxon>
        <taxon>Pontibacter</taxon>
    </lineage>
</organism>
<reference evidence="3" key="1">
    <citation type="journal article" date="2019" name="Int. J. Syst. Evol. Microbiol.">
        <title>The Global Catalogue of Microorganisms (GCM) 10K type strain sequencing project: providing services to taxonomists for standard genome sequencing and annotation.</title>
        <authorList>
            <consortium name="The Broad Institute Genomics Platform"/>
            <consortium name="The Broad Institute Genome Sequencing Center for Infectious Disease"/>
            <person name="Wu L."/>
            <person name="Ma J."/>
        </authorList>
    </citation>
    <scope>NUCLEOTIDE SEQUENCE [LARGE SCALE GENOMIC DNA]</scope>
    <source>
        <strain evidence="3">KCTC 42498</strain>
    </source>
</reference>
<evidence type="ECO:0000313" key="2">
    <source>
        <dbReference type="EMBL" id="MFD2515495.1"/>
    </source>
</evidence>
<sequence length="126" mass="14302">MTMLHPYIINTLNAFVLIIAGLIAYFANPAKPPTALIAPLFGLLLLAATYHMRKHNRFVTHTVTALTILVGLIVITRIDPETFEWNRRNVLLLLMGVSCFIAAAFYVGTFVRERRLRNNTIYKDDL</sequence>
<feature type="transmembrane region" description="Helical" evidence="1">
    <location>
        <begin position="7"/>
        <end position="27"/>
    </location>
</feature>
<feature type="transmembrane region" description="Helical" evidence="1">
    <location>
        <begin position="90"/>
        <end position="111"/>
    </location>
</feature>